<dbReference type="InterPro" id="IPR052037">
    <property type="entry name" value="LPS_export_LptA"/>
</dbReference>
<comment type="caution">
    <text evidence="4">The sequence shown here is derived from an EMBL/GenBank/DDBJ whole genome shotgun (WGS) entry which is preliminary data.</text>
</comment>
<gene>
    <name evidence="4" type="ORF">DQQ10_12445</name>
</gene>
<dbReference type="PANTHER" id="PTHR36504:SF1">
    <property type="entry name" value="LIPOPOLYSACCHARIDE EXPORT SYSTEM PROTEIN LPTA"/>
    <property type="match status" value="1"/>
</dbReference>
<keyword evidence="1" id="KW-0732">Signal</keyword>
<accession>A0A364Y2Q0</accession>
<dbReference type="RefSeq" id="WP_112747191.1">
    <property type="nucleotide sequence ID" value="NZ_QMFY01000005.1"/>
</dbReference>
<dbReference type="GO" id="GO:0015920">
    <property type="term" value="P:lipopolysaccharide transport"/>
    <property type="evidence" value="ECO:0007669"/>
    <property type="project" value="TreeGrafter"/>
</dbReference>
<evidence type="ECO:0000313" key="4">
    <source>
        <dbReference type="EMBL" id="RAW01036.1"/>
    </source>
</evidence>
<evidence type="ECO:0000256" key="2">
    <source>
        <dbReference type="SAM" id="MobiDB-lite"/>
    </source>
</evidence>
<sequence length="540" mass="61238">MKITTIHIIRVTPYKLAKVFAFTALLVALGFSAVAQKKLDIKHADKLKGGKTPEGEKFGKLIGNVVLVQNKTTIYCDSAYFFKAKNYVEAFGKVRITEGDSVTITGGKLEYDGNSKVAQLRNNVVFTKLGTATLYTDNLDFDRTRNMAYYRNNGRLVDSVNVLTSRKGYYNVSTNMASFKRDVKVTNPDNTMTSDSLQYNSRSKIIYFRTPTTVVNKKDSSTVVYEQGFYETRSKKSILDLGTAETPDYKLDAEKFNLDDINKRYLFRRNVVMTNKKEKLIIRGQSLDYYRAEGISKVYDNAYIAKVTDNNDTLYISADTLVSIESPDPTKKRLLAYHNVKIFRKDLQGLADSLAYQISDSTLYFFKDPVLWSEGNQMTADSISMLIQNNTIDKIFMVSKAFVISQDTLINFNQIKGRKMTTHFRNKSIDRVVVEGNGESLYFALDEKTNVAMGMNKIICSYITIRFKEGRLNNLSFYVKPESNFIPPHELTPDGIKLDGFSWKANLKPKRSDVVKPQLAPLKPQKELQNPPATIPPGKK</sequence>
<feature type="region of interest" description="Disordered" evidence="2">
    <location>
        <begin position="512"/>
        <end position="540"/>
    </location>
</feature>
<reference evidence="4 5" key="1">
    <citation type="submission" date="2018-06" db="EMBL/GenBank/DDBJ databases">
        <title>Chryseolinea flavus sp. nov., a member of the phylum Bacteroidetes isolated from soil.</title>
        <authorList>
            <person name="Li Y."/>
            <person name="Wang J."/>
        </authorList>
    </citation>
    <scope>NUCLEOTIDE SEQUENCE [LARGE SCALE GENOMIC DNA]</scope>
    <source>
        <strain evidence="4 5">SDU1-6</strain>
    </source>
</reference>
<dbReference type="Gene3D" id="2.60.450.10">
    <property type="entry name" value="Lipopolysaccharide (LPS) transport protein A like domain"/>
    <property type="match status" value="2"/>
</dbReference>
<evidence type="ECO:0000259" key="3">
    <source>
        <dbReference type="Pfam" id="PF13100"/>
    </source>
</evidence>
<dbReference type="OrthoDB" id="9805931at2"/>
<feature type="domain" description="Organic solvent tolerance-like N-terminal" evidence="3">
    <location>
        <begin position="37"/>
        <end position="195"/>
    </location>
</feature>
<protein>
    <submittedName>
        <fullName evidence="4">Organic solvent tolerance protein OstA</fullName>
    </submittedName>
</protein>
<dbReference type="GO" id="GO:0030288">
    <property type="term" value="C:outer membrane-bounded periplasmic space"/>
    <property type="evidence" value="ECO:0007669"/>
    <property type="project" value="TreeGrafter"/>
</dbReference>
<evidence type="ECO:0000313" key="5">
    <source>
        <dbReference type="Proteomes" id="UP000251889"/>
    </source>
</evidence>
<dbReference type="GO" id="GO:0009279">
    <property type="term" value="C:cell outer membrane"/>
    <property type="evidence" value="ECO:0007669"/>
    <property type="project" value="TreeGrafter"/>
</dbReference>
<dbReference type="PANTHER" id="PTHR36504">
    <property type="entry name" value="LIPOPOLYSACCHARIDE EXPORT SYSTEM PROTEIN LPTA"/>
    <property type="match status" value="1"/>
</dbReference>
<dbReference type="Proteomes" id="UP000251889">
    <property type="component" value="Unassembled WGS sequence"/>
</dbReference>
<keyword evidence="5" id="KW-1185">Reference proteome</keyword>
<dbReference type="EMBL" id="QMFY01000005">
    <property type="protein sequence ID" value="RAW01036.1"/>
    <property type="molecule type" value="Genomic_DNA"/>
</dbReference>
<dbReference type="AlphaFoldDB" id="A0A364Y2Q0"/>
<dbReference type="GO" id="GO:0017089">
    <property type="term" value="F:glycolipid transfer activity"/>
    <property type="evidence" value="ECO:0007669"/>
    <property type="project" value="TreeGrafter"/>
</dbReference>
<proteinExistence type="predicted"/>
<dbReference type="InterPro" id="IPR005653">
    <property type="entry name" value="OstA-like_N"/>
</dbReference>
<name>A0A364Y2Q0_9BACT</name>
<evidence type="ECO:0000256" key="1">
    <source>
        <dbReference type="ARBA" id="ARBA00022729"/>
    </source>
</evidence>
<dbReference type="Pfam" id="PF13100">
    <property type="entry name" value="OstA_2"/>
    <property type="match status" value="1"/>
</dbReference>
<organism evidence="4 5">
    <name type="scientific">Pseudochryseolinea flava</name>
    <dbReference type="NCBI Taxonomy" id="2059302"/>
    <lineage>
        <taxon>Bacteria</taxon>
        <taxon>Pseudomonadati</taxon>
        <taxon>Bacteroidota</taxon>
        <taxon>Cytophagia</taxon>
        <taxon>Cytophagales</taxon>
        <taxon>Fulvivirgaceae</taxon>
        <taxon>Pseudochryseolinea</taxon>
    </lineage>
</organism>